<evidence type="ECO:0000256" key="1">
    <source>
        <dbReference type="ARBA" id="ARBA00022737"/>
    </source>
</evidence>
<proteinExistence type="predicted"/>
<protein>
    <submittedName>
        <fullName evidence="3">Disease resistance protein</fullName>
    </submittedName>
</protein>
<dbReference type="PANTHER" id="PTHR47186">
    <property type="entry name" value="LEUCINE-RICH REPEAT-CONTAINING PROTEIN 57"/>
    <property type="match status" value="1"/>
</dbReference>
<dbReference type="AlphaFoldDB" id="A0A5N5HIK1"/>
<gene>
    <name evidence="3" type="ORF">D8674_021076</name>
</gene>
<dbReference type="EMBL" id="SMOL01000157">
    <property type="protein sequence ID" value="KAB2627458.1"/>
    <property type="molecule type" value="Genomic_DNA"/>
</dbReference>
<organism evidence="3 4">
    <name type="scientific">Pyrus ussuriensis x Pyrus communis</name>
    <dbReference type="NCBI Taxonomy" id="2448454"/>
    <lineage>
        <taxon>Eukaryota</taxon>
        <taxon>Viridiplantae</taxon>
        <taxon>Streptophyta</taxon>
        <taxon>Embryophyta</taxon>
        <taxon>Tracheophyta</taxon>
        <taxon>Spermatophyta</taxon>
        <taxon>Magnoliopsida</taxon>
        <taxon>eudicotyledons</taxon>
        <taxon>Gunneridae</taxon>
        <taxon>Pentapetalae</taxon>
        <taxon>rosids</taxon>
        <taxon>fabids</taxon>
        <taxon>Rosales</taxon>
        <taxon>Rosaceae</taxon>
        <taxon>Amygdaloideae</taxon>
        <taxon>Maleae</taxon>
        <taxon>Pyrus</taxon>
    </lineage>
</organism>
<keyword evidence="1" id="KW-0677">Repeat</keyword>
<sequence>MPNWIGNLKHLRYIDLSYGGVEKLPETICTLHNLQTLLLSNCYALAQFPINLARLINLHHLDVRSTKVKEMPPHMDMLKDLHTLSDFVVGKQTASDIKELKELQIAGTLSISGLHNIVNSVDAFEANMRDKHLNELALTWGSDTDDLQKDIEAIYISSILYFKDMLGWQEWSHFGNSQEDGAFPHLCQLYLENCPKLTEKLPDYLPSLATLEVRRREQLLGSLPNSQVILETPSNDGLAYALSVLKIKYCRKLSQLNNCYSCDSTKSIPLDYFPRVKELKLYDCLNLESLTYSLVSDSPTFLFLGILKIHKSLPEHMCTRLSSLRAVTLNYYPELESFPEGGLPPNLDMLRIFGCKKLIANRMHWGLDRLISLICFGISFEECEDVVPFPEDSLLPTVLTTLYINNSPNLEILDS</sequence>
<dbReference type="SUPFAM" id="SSF52058">
    <property type="entry name" value="L domain-like"/>
    <property type="match status" value="1"/>
</dbReference>
<reference evidence="3 4" key="1">
    <citation type="submission" date="2019-09" db="EMBL/GenBank/DDBJ databases">
        <authorList>
            <person name="Ou C."/>
        </authorList>
    </citation>
    <scope>NUCLEOTIDE SEQUENCE [LARGE SCALE GENOMIC DNA]</scope>
    <source>
        <strain evidence="3">S2</strain>
        <tissue evidence="3">Leaf</tissue>
    </source>
</reference>
<dbReference type="Gene3D" id="3.80.10.10">
    <property type="entry name" value="Ribonuclease Inhibitor"/>
    <property type="match status" value="2"/>
</dbReference>
<name>A0A5N5HIK1_9ROSA</name>
<dbReference type="InterPro" id="IPR032675">
    <property type="entry name" value="LRR_dom_sf"/>
</dbReference>
<evidence type="ECO:0000313" key="4">
    <source>
        <dbReference type="Proteomes" id="UP000327157"/>
    </source>
</evidence>
<dbReference type="PANTHER" id="PTHR47186:SF42">
    <property type="entry name" value="DISEASE RESISTANCE RPP13-LIKE PROTEIN 1"/>
    <property type="match status" value="1"/>
</dbReference>
<dbReference type="Proteomes" id="UP000327157">
    <property type="component" value="Chromosome 2"/>
</dbReference>
<comment type="caution">
    <text evidence="3">The sequence shown here is derived from an EMBL/GenBank/DDBJ whole genome shotgun (WGS) entry which is preliminary data.</text>
</comment>
<reference evidence="3 4" key="3">
    <citation type="submission" date="2019-11" db="EMBL/GenBank/DDBJ databases">
        <title>A de novo genome assembly of a pear dwarfing rootstock.</title>
        <authorList>
            <person name="Wang F."/>
            <person name="Wang J."/>
            <person name="Li S."/>
            <person name="Zhang Y."/>
            <person name="Fang M."/>
            <person name="Ma L."/>
            <person name="Zhao Y."/>
            <person name="Jiang S."/>
        </authorList>
    </citation>
    <scope>NUCLEOTIDE SEQUENCE [LARGE SCALE GENOMIC DNA]</scope>
    <source>
        <strain evidence="3">S2</strain>
        <tissue evidence="3">Leaf</tissue>
    </source>
</reference>
<dbReference type="InterPro" id="IPR055414">
    <property type="entry name" value="LRR_R13L4/SHOC2-like"/>
</dbReference>
<dbReference type="Pfam" id="PF23598">
    <property type="entry name" value="LRR_14"/>
    <property type="match status" value="1"/>
</dbReference>
<keyword evidence="4" id="KW-1185">Reference proteome</keyword>
<reference evidence="4" key="2">
    <citation type="submission" date="2019-10" db="EMBL/GenBank/DDBJ databases">
        <title>A de novo genome assembly of a pear dwarfing rootstock.</title>
        <authorList>
            <person name="Wang F."/>
            <person name="Wang J."/>
            <person name="Li S."/>
            <person name="Zhang Y."/>
            <person name="Fang M."/>
            <person name="Ma L."/>
            <person name="Zhao Y."/>
            <person name="Jiang S."/>
        </authorList>
    </citation>
    <scope>NUCLEOTIDE SEQUENCE [LARGE SCALE GENOMIC DNA]</scope>
</reference>
<evidence type="ECO:0000259" key="2">
    <source>
        <dbReference type="Pfam" id="PF23598"/>
    </source>
</evidence>
<dbReference type="OrthoDB" id="1194510at2759"/>
<feature type="domain" description="Disease resistance R13L4/SHOC-2-like LRR" evidence="2">
    <location>
        <begin position="5"/>
        <end position="122"/>
    </location>
</feature>
<evidence type="ECO:0000313" key="3">
    <source>
        <dbReference type="EMBL" id="KAB2627458.1"/>
    </source>
</evidence>
<accession>A0A5N5HIK1</accession>